<evidence type="ECO:0000256" key="9">
    <source>
        <dbReference type="SAM" id="Phobius"/>
    </source>
</evidence>
<evidence type="ECO:0000313" key="11">
    <source>
        <dbReference type="EMBL" id="MRH45027.1"/>
    </source>
</evidence>
<evidence type="ECO:0000256" key="7">
    <source>
        <dbReference type="ARBA" id="ARBA00023139"/>
    </source>
</evidence>
<comment type="subunit">
    <text evidence="4">The complex is composed of two ATP-binding proteins (PstB), two transmembrane proteins (PstC and PstA) and a solute-binding protein (PstS).</text>
</comment>
<keyword evidence="9" id="KW-0472">Membrane</keyword>
<evidence type="ECO:0000256" key="4">
    <source>
        <dbReference type="ARBA" id="ARBA00011529"/>
    </source>
</evidence>
<dbReference type="InterPro" id="IPR050811">
    <property type="entry name" value="Phosphate_ABC_transporter"/>
</dbReference>
<dbReference type="PANTHER" id="PTHR30570">
    <property type="entry name" value="PERIPLASMIC PHOSPHATE BINDING COMPONENT OF PHOSPHATE ABC TRANSPORTER"/>
    <property type="match status" value="1"/>
</dbReference>
<feature type="domain" description="PBP" evidence="10">
    <location>
        <begin position="129"/>
        <end position="366"/>
    </location>
</feature>
<dbReference type="GO" id="GO:0006817">
    <property type="term" value="P:phosphate ion transport"/>
    <property type="evidence" value="ECO:0007669"/>
    <property type="project" value="UniProtKB-KW"/>
</dbReference>
<keyword evidence="8" id="KW-0449">Lipoprotein</keyword>
<dbReference type="Proteomes" id="UP000799092">
    <property type="component" value="Unassembled WGS sequence"/>
</dbReference>
<dbReference type="Pfam" id="PF12849">
    <property type="entry name" value="PBP_like_2"/>
    <property type="match status" value="1"/>
</dbReference>
<reference evidence="11" key="1">
    <citation type="submission" date="2019-11" db="EMBL/GenBank/DDBJ databases">
        <authorList>
            <person name="Li J."/>
        </authorList>
    </citation>
    <scope>NUCLEOTIDE SEQUENCE</scope>
    <source>
        <strain evidence="11">B6B</strain>
    </source>
</reference>
<evidence type="ECO:0000256" key="2">
    <source>
        <dbReference type="ARBA" id="ARBA00004193"/>
    </source>
</evidence>
<proteinExistence type="inferred from homology"/>
<sequence>MRIFGAILTVIVFGIFGFVATIIASLTRNAEFYVPFSITVTVALIVIIHLAIYGQLKKKVTKISVLTFVCLLVVSLASYEGYQAYIRSLEIMSTQDVDLSEYRPFAEDTKAVSLEEESTFKIETNIPTLDGATALYPVYAAFAQAVYPEKMYPLEESEIVSSQTSDAFYRLIKKDVDMIFMAHPSEEQMQLAARQGIELSLTPIGREAFVFFVNKNNPVKELTIKQIQGIYAGNIINWDELGGNNEEIRAFQRPDGSGSQSALISVMDGIPLMDPPSEDIVSGMGGVIIETSSFQNRSNAIGYSFRHFSEEMVENGEIRHIAIEGILPTVENIQNEAYPIVDQFYAITADSDNPHINQFIEWIKSDQGQEIIDRTGYVPLK</sequence>
<comment type="subcellular location">
    <subcellularLocation>
        <location evidence="2">Cell membrane</location>
        <topology evidence="2">Lipid-anchor</topology>
    </subcellularLocation>
</comment>
<keyword evidence="9" id="KW-0812">Transmembrane</keyword>
<dbReference type="OrthoDB" id="9790048at2"/>
<keyword evidence="7" id="KW-0564">Palmitate</keyword>
<feature type="transmembrane region" description="Helical" evidence="9">
    <location>
        <begin position="32"/>
        <end position="53"/>
    </location>
</feature>
<dbReference type="PANTHER" id="PTHR30570:SF1">
    <property type="entry name" value="PHOSPHATE-BINDING PROTEIN PSTS"/>
    <property type="match status" value="1"/>
</dbReference>
<keyword evidence="6" id="KW-0732">Signal</keyword>
<evidence type="ECO:0000313" key="12">
    <source>
        <dbReference type="Proteomes" id="UP000799092"/>
    </source>
</evidence>
<evidence type="ECO:0000256" key="3">
    <source>
        <dbReference type="ARBA" id="ARBA00008725"/>
    </source>
</evidence>
<dbReference type="SUPFAM" id="SSF53850">
    <property type="entry name" value="Periplasmic binding protein-like II"/>
    <property type="match status" value="1"/>
</dbReference>
<dbReference type="EMBL" id="WJNG01000023">
    <property type="protein sequence ID" value="MRH45027.1"/>
    <property type="molecule type" value="Genomic_DNA"/>
</dbReference>
<name>A0A6A8DPN9_9BACI</name>
<accession>A0A6A8DPN9</accession>
<keyword evidence="5" id="KW-0592">Phosphate transport</keyword>
<evidence type="ECO:0000256" key="8">
    <source>
        <dbReference type="ARBA" id="ARBA00023288"/>
    </source>
</evidence>
<protein>
    <recommendedName>
        <fullName evidence="10">PBP domain-containing protein</fullName>
    </recommendedName>
</protein>
<evidence type="ECO:0000259" key="10">
    <source>
        <dbReference type="Pfam" id="PF12849"/>
    </source>
</evidence>
<comment type="similarity">
    <text evidence="3">Belongs to the PstS family.</text>
</comment>
<comment type="caution">
    <text evidence="11">The sequence shown here is derived from an EMBL/GenBank/DDBJ whole genome shotgun (WGS) entry which is preliminary data.</text>
</comment>
<dbReference type="GO" id="GO:0005886">
    <property type="term" value="C:plasma membrane"/>
    <property type="evidence" value="ECO:0007669"/>
    <property type="project" value="UniProtKB-SubCell"/>
</dbReference>
<dbReference type="AlphaFoldDB" id="A0A6A8DPN9"/>
<comment type="function">
    <text evidence="1">Part of the ABC transporter complex PstSACB involved in phosphate import.</text>
</comment>
<organism evidence="11 12">
    <name type="scientific">Aquibacillus halophilus</name>
    <dbReference type="NCBI Taxonomy" id="930132"/>
    <lineage>
        <taxon>Bacteria</taxon>
        <taxon>Bacillati</taxon>
        <taxon>Bacillota</taxon>
        <taxon>Bacilli</taxon>
        <taxon>Bacillales</taxon>
        <taxon>Bacillaceae</taxon>
        <taxon>Aquibacillus</taxon>
    </lineage>
</organism>
<keyword evidence="5" id="KW-0813">Transport</keyword>
<evidence type="ECO:0000256" key="5">
    <source>
        <dbReference type="ARBA" id="ARBA00022592"/>
    </source>
</evidence>
<evidence type="ECO:0000256" key="1">
    <source>
        <dbReference type="ARBA" id="ARBA00002841"/>
    </source>
</evidence>
<feature type="transmembrane region" description="Helical" evidence="9">
    <location>
        <begin position="65"/>
        <end position="85"/>
    </location>
</feature>
<dbReference type="Gene3D" id="3.40.190.10">
    <property type="entry name" value="Periplasmic binding protein-like II"/>
    <property type="match status" value="2"/>
</dbReference>
<keyword evidence="12" id="KW-1185">Reference proteome</keyword>
<keyword evidence="9" id="KW-1133">Transmembrane helix</keyword>
<feature type="transmembrane region" description="Helical" evidence="9">
    <location>
        <begin position="7"/>
        <end position="26"/>
    </location>
</feature>
<dbReference type="RefSeq" id="WP_153738624.1">
    <property type="nucleotide sequence ID" value="NZ_WJNG01000023.1"/>
</dbReference>
<dbReference type="InterPro" id="IPR024370">
    <property type="entry name" value="PBP_domain"/>
</dbReference>
<gene>
    <name evidence="11" type="ORF">GH741_20500</name>
</gene>
<evidence type="ECO:0000256" key="6">
    <source>
        <dbReference type="ARBA" id="ARBA00022729"/>
    </source>
</evidence>